<feature type="region of interest" description="Disordered" evidence="1">
    <location>
        <begin position="1"/>
        <end position="50"/>
    </location>
</feature>
<protein>
    <submittedName>
        <fullName evidence="2">Uncharacterized protein</fullName>
    </submittedName>
</protein>
<accession>A0ABP4J6V2</accession>
<organism evidence="2 3">
    <name type="scientific">Streptomyces thermospinosisporus</name>
    <dbReference type="NCBI Taxonomy" id="161482"/>
    <lineage>
        <taxon>Bacteria</taxon>
        <taxon>Bacillati</taxon>
        <taxon>Actinomycetota</taxon>
        <taxon>Actinomycetes</taxon>
        <taxon>Kitasatosporales</taxon>
        <taxon>Streptomycetaceae</taxon>
        <taxon>Streptomyces</taxon>
    </lineage>
</organism>
<sequence length="82" mass="8177">MPYPRVPSGDGGSGCGQGAAGAGAVRGRRVRVPEDGGSGRGQKVAGTCGQKVAGSTGRWAEAEASRSFAVGDRATKAEVMNR</sequence>
<dbReference type="EMBL" id="BAAAIZ010000004">
    <property type="protein sequence ID" value="GAA1414862.1"/>
    <property type="molecule type" value="Genomic_DNA"/>
</dbReference>
<comment type="caution">
    <text evidence="2">The sequence shown here is derived from an EMBL/GenBank/DDBJ whole genome shotgun (WGS) entry which is preliminary data.</text>
</comment>
<keyword evidence="3" id="KW-1185">Reference proteome</keyword>
<gene>
    <name evidence="2" type="ORF">GCM10009601_03480</name>
</gene>
<dbReference type="Proteomes" id="UP001500973">
    <property type="component" value="Unassembled WGS sequence"/>
</dbReference>
<evidence type="ECO:0000313" key="3">
    <source>
        <dbReference type="Proteomes" id="UP001500973"/>
    </source>
</evidence>
<name>A0ABP4J6V2_9ACTN</name>
<feature type="compositionally biased region" description="Gly residues" evidence="1">
    <location>
        <begin position="9"/>
        <end position="21"/>
    </location>
</feature>
<reference evidence="3" key="1">
    <citation type="journal article" date="2019" name="Int. J. Syst. Evol. Microbiol.">
        <title>The Global Catalogue of Microorganisms (GCM) 10K type strain sequencing project: providing services to taxonomists for standard genome sequencing and annotation.</title>
        <authorList>
            <consortium name="The Broad Institute Genomics Platform"/>
            <consortium name="The Broad Institute Genome Sequencing Center for Infectious Disease"/>
            <person name="Wu L."/>
            <person name="Ma J."/>
        </authorList>
    </citation>
    <scope>NUCLEOTIDE SEQUENCE [LARGE SCALE GENOMIC DNA]</scope>
    <source>
        <strain evidence="3">JCM 11756</strain>
    </source>
</reference>
<evidence type="ECO:0000256" key="1">
    <source>
        <dbReference type="SAM" id="MobiDB-lite"/>
    </source>
</evidence>
<proteinExistence type="predicted"/>
<evidence type="ECO:0000313" key="2">
    <source>
        <dbReference type="EMBL" id="GAA1414862.1"/>
    </source>
</evidence>